<accession>A0ABW6JP44</accession>
<protein>
    <recommendedName>
        <fullName evidence="3">HTH merR-type domain-containing protein</fullName>
    </recommendedName>
</protein>
<sequence length="132" mass="14886">MVRPPETVADIAARLGRPTTTVSKTWTRHPAWPAPLEQRRGRWRLYDPDDVDRFVRDHIDRQTPELDPARLYTARELEDAGIGITAGTIRADRTRGRWPAPDNTDGGVNRWTGATATAALAARRAYRRNTEG</sequence>
<organism evidence="1 2">
    <name type="scientific">Streptomyces cellulosae</name>
    <dbReference type="NCBI Taxonomy" id="1968"/>
    <lineage>
        <taxon>Bacteria</taxon>
        <taxon>Bacillati</taxon>
        <taxon>Actinomycetota</taxon>
        <taxon>Actinomycetes</taxon>
        <taxon>Kitasatosporales</taxon>
        <taxon>Streptomycetaceae</taxon>
        <taxon>Streptomyces</taxon>
    </lineage>
</organism>
<dbReference type="EMBL" id="JBHVBU010000081">
    <property type="protein sequence ID" value="MFE7966150.1"/>
    <property type="molecule type" value="Genomic_DNA"/>
</dbReference>
<reference evidence="1 2" key="1">
    <citation type="submission" date="2024-09" db="EMBL/GenBank/DDBJ databases">
        <title>The Natural Products Discovery Center: Release of the First 8490 Sequenced Strains for Exploring Actinobacteria Biosynthetic Diversity.</title>
        <authorList>
            <person name="Kalkreuter E."/>
            <person name="Kautsar S.A."/>
            <person name="Yang D."/>
            <person name="Bader C.D."/>
            <person name="Teijaro C.N."/>
            <person name="Fluegel L."/>
            <person name="Davis C.M."/>
            <person name="Simpson J.R."/>
            <person name="Lauterbach L."/>
            <person name="Steele A.D."/>
            <person name="Gui C."/>
            <person name="Meng S."/>
            <person name="Li G."/>
            <person name="Viehrig K."/>
            <person name="Ye F."/>
            <person name="Su P."/>
            <person name="Kiefer A.F."/>
            <person name="Nichols A."/>
            <person name="Cepeda A.J."/>
            <person name="Yan W."/>
            <person name="Fan B."/>
            <person name="Jiang Y."/>
            <person name="Adhikari A."/>
            <person name="Zheng C.-J."/>
            <person name="Schuster L."/>
            <person name="Cowan T.M."/>
            <person name="Smanski M.J."/>
            <person name="Chevrette M.G."/>
            <person name="De Carvalho L.P.S."/>
            <person name="Shen B."/>
        </authorList>
    </citation>
    <scope>NUCLEOTIDE SEQUENCE [LARGE SCALE GENOMIC DNA]</scope>
    <source>
        <strain evidence="1 2">NPDC057399</strain>
    </source>
</reference>
<proteinExistence type="predicted"/>
<dbReference type="Proteomes" id="UP001600650">
    <property type="component" value="Unassembled WGS sequence"/>
</dbReference>
<dbReference type="RefSeq" id="WP_381727735.1">
    <property type="nucleotide sequence ID" value="NZ_JBHVBU010000081.1"/>
</dbReference>
<keyword evidence="2" id="KW-1185">Reference proteome</keyword>
<evidence type="ECO:0000313" key="1">
    <source>
        <dbReference type="EMBL" id="MFE7966150.1"/>
    </source>
</evidence>
<evidence type="ECO:0000313" key="2">
    <source>
        <dbReference type="Proteomes" id="UP001600650"/>
    </source>
</evidence>
<name>A0ABW6JP44_STRCE</name>
<evidence type="ECO:0008006" key="3">
    <source>
        <dbReference type="Google" id="ProtNLM"/>
    </source>
</evidence>
<comment type="caution">
    <text evidence="1">The sequence shown here is derived from an EMBL/GenBank/DDBJ whole genome shotgun (WGS) entry which is preliminary data.</text>
</comment>
<gene>
    <name evidence="1" type="ORF">ACFU0X_24460</name>
</gene>